<evidence type="ECO:0000313" key="2">
    <source>
        <dbReference type="EMBL" id="QCD94339.1"/>
    </source>
</evidence>
<organism evidence="2 3">
    <name type="scientific">Vigna unguiculata</name>
    <name type="common">Cowpea</name>
    <dbReference type="NCBI Taxonomy" id="3917"/>
    <lineage>
        <taxon>Eukaryota</taxon>
        <taxon>Viridiplantae</taxon>
        <taxon>Streptophyta</taxon>
        <taxon>Embryophyta</taxon>
        <taxon>Tracheophyta</taxon>
        <taxon>Spermatophyta</taxon>
        <taxon>Magnoliopsida</taxon>
        <taxon>eudicotyledons</taxon>
        <taxon>Gunneridae</taxon>
        <taxon>Pentapetalae</taxon>
        <taxon>rosids</taxon>
        <taxon>fabids</taxon>
        <taxon>Fabales</taxon>
        <taxon>Fabaceae</taxon>
        <taxon>Papilionoideae</taxon>
        <taxon>50 kb inversion clade</taxon>
        <taxon>NPAAA clade</taxon>
        <taxon>indigoferoid/millettioid clade</taxon>
        <taxon>Phaseoleae</taxon>
        <taxon>Vigna</taxon>
    </lineage>
</organism>
<gene>
    <name evidence="2" type="ORF">DEO72_LG5g2422</name>
</gene>
<dbReference type="EMBL" id="CP039349">
    <property type="protein sequence ID" value="QCD94339.1"/>
    <property type="molecule type" value="Genomic_DNA"/>
</dbReference>
<feature type="compositionally biased region" description="Low complexity" evidence="1">
    <location>
        <begin position="27"/>
        <end position="41"/>
    </location>
</feature>
<reference evidence="2 3" key="1">
    <citation type="submission" date="2019-04" db="EMBL/GenBank/DDBJ databases">
        <title>An improved genome assembly and genetic linkage map for asparagus bean, Vigna unguiculata ssp. sesquipedialis.</title>
        <authorList>
            <person name="Xia Q."/>
            <person name="Zhang R."/>
            <person name="Dong Y."/>
        </authorList>
    </citation>
    <scope>NUCLEOTIDE SEQUENCE [LARGE SCALE GENOMIC DNA]</scope>
    <source>
        <tissue evidence="2">Leaf</tissue>
    </source>
</reference>
<name>A0A4D6LZD6_VIGUN</name>
<keyword evidence="3" id="KW-1185">Reference proteome</keyword>
<evidence type="ECO:0000313" key="3">
    <source>
        <dbReference type="Proteomes" id="UP000501690"/>
    </source>
</evidence>
<dbReference type="Proteomes" id="UP000501690">
    <property type="component" value="Linkage Group LG5"/>
</dbReference>
<proteinExistence type="predicted"/>
<accession>A0A4D6LZD6</accession>
<evidence type="ECO:0000256" key="1">
    <source>
        <dbReference type="SAM" id="MobiDB-lite"/>
    </source>
</evidence>
<feature type="region of interest" description="Disordered" evidence="1">
    <location>
        <begin position="1"/>
        <end position="73"/>
    </location>
</feature>
<sequence length="73" mass="8306">MKKWRLSNRNHNDTGIQNEIYPPPASATPSTHTTSTTSTFTNNGMKAIENENGVSLTGERDDLQQKRKKFREK</sequence>
<dbReference type="AlphaFoldDB" id="A0A4D6LZD6"/>
<feature type="compositionally biased region" description="Basic and acidic residues" evidence="1">
    <location>
        <begin position="58"/>
        <end position="73"/>
    </location>
</feature>
<protein>
    <submittedName>
        <fullName evidence="2">Uncharacterized protein</fullName>
    </submittedName>
</protein>